<evidence type="ECO:0000313" key="1">
    <source>
        <dbReference type="EMBL" id="QEE86948.1"/>
    </source>
</evidence>
<dbReference type="KEGG" id="aoy:EOV40_014755"/>
<gene>
    <name evidence="1" type="ORF">EOV40_014755</name>
</gene>
<sequence length="139" mass="15925">MSDEWEYLPHCDADPQDRRPLWQEKACNFAGYVGEKLSPNYFSSDIPLRECILCLQASRKRGLSRFRGKLCHGSLFLLALTDGSRRTWDMAIVILGSLNAPYLPFIGKFDANECLWLALLKRARHATECTLMMRPTTRA</sequence>
<keyword evidence="2" id="KW-1185">Reference proteome</keyword>
<protein>
    <submittedName>
        <fullName evidence="1">Uncharacterized protein</fullName>
    </submittedName>
</protein>
<dbReference type="EMBL" id="CP042810">
    <property type="protein sequence ID" value="QEE86948.1"/>
    <property type="molecule type" value="Genomic_DNA"/>
</dbReference>
<name>A0A5B9GL41_9PROT</name>
<geneLocation type="plasmid" evidence="1 2">
    <name>unnamed2</name>
</geneLocation>
<accession>A0A5B9GL41</accession>
<proteinExistence type="predicted"/>
<dbReference type="AlphaFoldDB" id="A0A5B9GL41"/>
<evidence type="ECO:0000313" key="2">
    <source>
        <dbReference type="Proteomes" id="UP000287027"/>
    </source>
</evidence>
<dbReference type="Proteomes" id="UP000287027">
    <property type="component" value="Plasmid unnamed2"/>
</dbReference>
<reference evidence="1 2" key="1">
    <citation type="submission" date="2019-08" db="EMBL/GenBank/DDBJ databases">
        <title>Acetobacter oryzioeni sp. nov., isolated from Korean rice wine vinegar.</title>
        <authorList>
            <person name="Baek J.H."/>
            <person name="Kim K.H."/>
            <person name="Jeon C.O."/>
            <person name="Han D.M."/>
        </authorList>
    </citation>
    <scope>NUCLEOTIDE SEQUENCE [LARGE SCALE GENOMIC DNA]</scope>
    <source>
        <strain evidence="1 2">B6</strain>
        <plasmid evidence="1 2">unnamed2</plasmid>
    </source>
</reference>
<organism evidence="1 2">
    <name type="scientific">Acetobacter oryzoeni</name>
    <dbReference type="NCBI Taxonomy" id="2500548"/>
    <lineage>
        <taxon>Bacteria</taxon>
        <taxon>Pseudomonadati</taxon>
        <taxon>Pseudomonadota</taxon>
        <taxon>Alphaproteobacteria</taxon>
        <taxon>Acetobacterales</taxon>
        <taxon>Acetobacteraceae</taxon>
        <taxon>Acetobacter</taxon>
    </lineage>
</organism>
<keyword evidence="1" id="KW-0614">Plasmid</keyword>